<dbReference type="Proteomes" id="UP001596137">
    <property type="component" value="Unassembled WGS sequence"/>
</dbReference>
<name>A0ABW1NC46_9ACTN</name>
<dbReference type="EMBL" id="JBHSRF010000006">
    <property type="protein sequence ID" value="MFC6080848.1"/>
    <property type="molecule type" value="Genomic_DNA"/>
</dbReference>
<proteinExistence type="predicted"/>
<organism evidence="2 3">
    <name type="scientific">Sphaerisporangium aureirubrum</name>
    <dbReference type="NCBI Taxonomy" id="1544736"/>
    <lineage>
        <taxon>Bacteria</taxon>
        <taxon>Bacillati</taxon>
        <taxon>Actinomycetota</taxon>
        <taxon>Actinomycetes</taxon>
        <taxon>Streptosporangiales</taxon>
        <taxon>Streptosporangiaceae</taxon>
        <taxon>Sphaerisporangium</taxon>
    </lineage>
</organism>
<keyword evidence="3" id="KW-1185">Reference proteome</keyword>
<protein>
    <recommendedName>
        <fullName evidence="4">Secreted protein</fullName>
    </recommendedName>
</protein>
<dbReference type="RefSeq" id="WP_380748038.1">
    <property type="nucleotide sequence ID" value="NZ_JBHSRF010000006.1"/>
</dbReference>
<reference evidence="3" key="1">
    <citation type="journal article" date="2019" name="Int. J. Syst. Evol. Microbiol.">
        <title>The Global Catalogue of Microorganisms (GCM) 10K type strain sequencing project: providing services to taxonomists for standard genome sequencing and annotation.</title>
        <authorList>
            <consortium name="The Broad Institute Genomics Platform"/>
            <consortium name="The Broad Institute Genome Sequencing Center for Infectious Disease"/>
            <person name="Wu L."/>
            <person name="Ma J."/>
        </authorList>
    </citation>
    <scope>NUCLEOTIDE SEQUENCE [LARGE SCALE GENOMIC DNA]</scope>
    <source>
        <strain evidence="3">JCM 30346</strain>
    </source>
</reference>
<sequence length="304" mass="31607">MNAPMKLTAYAAGLAVIFGGALVVGAAMDPGGPSTAAHGHTPAPSPDGGLEIPGGLQVSEAGYTLTPSTTDLPAGETTDFRFTVTGPDGTPVTGFQVRHDKKLHLIVVPRDLSGFQHLHPALAADGTWSVKLAVPRAGAYRMYADFAPDDAEPLTLGTDLFAQGPYEPEALPEPARTATVDGYTVTLDGEPTPGESSRLTLKVSKDGRPVTDLQPYLGSYGHLVALRAGDLAYLHVHPDGEPGDGKTAPGPGITFHTEVPSRGTYRLYLDFQHAGTVRTAAFTVTVTARTTTAPGTADPAEHGH</sequence>
<gene>
    <name evidence="2" type="ORF">ACFP1K_06725</name>
</gene>
<evidence type="ECO:0000313" key="3">
    <source>
        <dbReference type="Proteomes" id="UP001596137"/>
    </source>
</evidence>
<accession>A0ABW1NC46</accession>
<evidence type="ECO:0008006" key="4">
    <source>
        <dbReference type="Google" id="ProtNLM"/>
    </source>
</evidence>
<comment type="caution">
    <text evidence="2">The sequence shown here is derived from an EMBL/GenBank/DDBJ whole genome shotgun (WGS) entry which is preliminary data.</text>
</comment>
<feature type="region of interest" description="Disordered" evidence="1">
    <location>
        <begin position="33"/>
        <end position="54"/>
    </location>
</feature>
<evidence type="ECO:0000256" key="1">
    <source>
        <dbReference type="SAM" id="MobiDB-lite"/>
    </source>
</evidence>
<evidence type="ECO:0000313" key="2">
    <source>
        <dbReference type="EMBL" id="MFC6080848.1"/>
    </source>
</evidence>